<feature type="transmembrane region" description="Helical" evidence="6">
    <location>
        <begin position="406"/>
        <end position="429"/>
    </location>
</feature>
<dbReference type="OrthoDB" id="448280at2759"/>
<feature type="transmembrane region" description="Helical" evidence="6">
    <location>
        <begin position="377"/>
        <end position="394"/>
    </location>
</feature>
<evidence type="ECO:0000256" key="2">
    <source>
        <dbReference type="ARBA" id="ARBA00022692"/>
    </source>
</evidence>
<feature type="region of interest" description="Disordered" evidence="5">
    <location>
        <begin position="100"/>
        <end position="137"/>
    </location>
</feature>
<feature type="transmembrane region" description="Helical" evidence="6">
    <location>
        <begin position="54"/>
        <end position="80"/>
    </location>
</feature>
<evidence type="ECO:0000256" key="4">
    <source>
        <dbReference type="ARBA" id="ARBA00023136"/>
    </source>
</evidence>
<evidence type="ECO:0000313" key="7">
    <source>
        <dbReference type="EMBL" id="RWS23976.1"/>
    </source>
</evidence>
<dbReference type="EMBL" id="NCKV01005580">
    <property type="protein sequence ID" value="RWS23976.1"/>
    <property type="molecule type" value="Genomic_DNA"/>
</dbReference>
<keyword evidence="4 6" id="KW-0472">Membrane</keyword>
<evidence type="ECO:0000256" key="1">
    <source>
        <dbReference type="ARBA" id="ARBA00004141"/>
    </source>
</evidence>
<dbReference type="GO" id="GO:0005886">
    <property type="term" value="C:plasma membrane"/>
    <property type="evidence" value="ECO:0007669"/>
    <property type="project" value="TreeGrafter"/>
</dbReference>
<protein>
    <submittedName>
        <fullName evidence="7">Zinc transporter ZIP1-like protein</fullName>
    </submittedName>
</protein>
<feature type="transmembrane region" description="Helical" evidence="6">
    <location>
        <begin position="12"/>
        <end position="33"/>
    </location>
</feature>
<feature type="transmembrane region" description="Helical" evidence="6">
    <location>
        <begin position="140"/>
        <end position="158"/>
    </location>
</feature>
<keyword evidence="2 6" id="KW-0812">Transmembrane</keyword>
<dbReference type="PANTHER" id="PTHR11040">
    <property type="entry name" value="ZINC/IRON TRANSPORTER"/>
    <property type="match status" value="1"/>
</dbReference>
<dbReference type="AlphaFoldDB" id="A0A443S8T1"/>
<evidence type="ECO:0000313" key="8">
    <source>
        <dbReference type="Proteomes" id="UP000288716"/>
    </source>
</evidence>
<accession>A0A443S8T1</accession>
<keyword evidence="3 6" id="KW-1133">Transmembrane helix</keyword>
<evidence type="ECO:0000256" key="6">
    <source>
        <dbReference type="SAM" id="Phobius"/>
    </source>
</evidence>
<reference evidence="7 8" key="1">
    <citation type="journal article" date="2018" name="Gigascience">
        <title>Genomes of trombidid mites reveal novel predicted allergens and laterally-transferred genes associated with secondary metabolism.</title>
        <authorList>
            <person name="Dong X."/>
            <person name="Chaisiri K."/>
            <person name="Xia D."/>
            <person name="Armstrong S.D."/>
            <person name="Fang Y."/>
            <person name="Donnelly M.J."/>
            <person name="Kadowaki T."/>
            <person name="McGarry J.W."/>
            <person name="Darby A.C."/>
            <person name="Makepeace B.L."/>
        </authorList>
    </citation>
    <scope>NUCLEOTIDE SEQUENCE [LARGE SCALE GENOMIC DNA]</scope>
    <source>
        <strain evidence="7">UoL-UT</strain>
    </source>
</reference>
<evidence type="ECO:0000256" key="3">
    <source>
        <dbReference type="ARBA" id="ARBA00022989"/>
    </source>
</evidence>
<feature type="compositionally biased region" description="Basic and acidic residues" evidence="5">
    <location>
        <begin position="100"/>
        <end position="130"/>
    </location>
</feature>
<dbReference type="GO" id="GO:0005385">
    <property type="term" value="F:zinc ion transmembrane transporter activity"/>
    <property type="evidence" value="ECO:0007669"/>
    <property type="project" value="TreeGrafter"/>
</dbReference>
<proteinExistence type="predicted"/>
<dbReference type="VEuPathDB" id="VectorBase:LDEU008063"/>
<dbReference type="PANTHER" id="PTHR11040:SF203">
    <property type="entry name" value="FI18611P1-RELATED"/>
    <property type="match status" value="1"/>
</dbReference>
<gene>
    <name evidence="7" type="ORF">B4U80_04963</name>
</gene>
<sequence length="431" mass="47958">MSLLATRLAALFTLFLMTALVGCLPVFIFRYWTKRKNSSCLDISGHKQRNSKSATSAIVLQLLMFFGGGVLLATCFVHLIPEVRENFDEYFKTLNRSKNVHDHDHDQEEPHSHEHEENESDHVHSSENHSHNKGHTHSHGVPYVELAICGGFFIIYFLEELIHAIIGHDHHSDNGSQGSSFEIENECNAIDESRDEKYNFRADANLKNSPAFLISCHTRSDPVVDTKKTAYDNLAIDLRGDTCQPVFFTQNSKNHSSSQITITQSIETMSSTGSTKLPALVRFLQGLVTVGAFSAHSVFDGVAIGLQTTNTQIWTMLFAISVHKLVVAFVVGMELFEQTSSVIITTIHMILFSLTSPIGILLVILTESSVSEQKSPVLIILSAVATGTILYIIFFEILRRDKYKKLAGLVQFAAMIVGFAVMLCINLFIAH</sequence>
<dbReference type="STRING" id="299467.A0A443S8T1"/>
<name>A0A443S8T1_9ACAR</name>
<feature type="transmembrane region" description="Helical" evidence="6">
    <location>
        <begin position="311"/>
        <end position="331"/>
    </location>
</feature>
<feature type="transmembrane region" description="Helical" evidence="6">
    <location>
        <begin position="343"/>
        <end position="365"/>
    </location>
</feature>
<comment type="subcellular location">
    <subcellularLocation>
        <location evidence="1">Membrane</location>
        <topology evidence="1">Multi-pass membrane protein</topology>
    </subcellularLocation>
</comment>
<dbReference type="Proteomes" id="UP000288716">
    <property type="component" value="Unassembled WGS sequence"/>
</dbReference>
<keyword evidence="8" id="KW-1185">Reference proteome</keyword>
<dbReference type="Pfam" id="PF02535">
    <property type="entry name" value="Zip"/>
    <property type="match status" value="2"/>
</dbReference>
<dbReference type="InterPro" id="IPR003689">
    <property type="entry name" value="ZIP"/>
</dbReference>
<dbReference type="PROSITE" id="PS51257">
    <property type="entry name" value="PROKAR_LIPOPROTEIN"/>
    <property type="match status" value="1"/>
</dbReference>
<evidence type="ECO:0000256" key="5">
    <source>
        <dbReference type="SAM" id="MobiDB-lite"/>
    </source>
</evidence>
<organism evidence="7 8">
    <name type="scientific">Leptotrombidium deliense</name>
    <dbReference type="NCBI Taxonomy" id="299467"/>
    <lineage>
        <taxon>Eukaryota</taxon>
        <taxon>Metazoa</taxon>
        <taxon>Ecdysozoa</taxon>
        <taxon>Arthropoda</taxon>
        <taxon>Chelicerata</taxon>
        <taxon>Arachnida</taxon>
        <taxon>Acari</taxon>
        <taxon>Acariformes</taxon>
        <taxon>Trombidiformes</taxon>
        <taxon>Prostigmata</taxon>
        <taxon>Anystina</taxon>
        <taxon>Parasitengona</taxon>
        <taxon>Trombiculoidea</taxon>
        <taxon>Trombiculidae</taxon>
        <taxon>Leptotrombidium</taxon>
    </lineage>
</organism>
<comment type="caution">
    <text evidence="7">The sequence shown here is derived from an EMBL/GenBank/DDBJ whole genome shotgun (WGS) entry which is preliminary data.</text>
</comment>